<evidence type="ECO:0000313" key="2">
    <source>
        <dbReference type="Proteomes" id="UP000294597"/>
    </source>
</evidence>
<name>A0A4R5CVH6_9FLAO</name>
<accession>A0A4R5CVH6</accession>
<proteinExistence type="predicted"/>
<evidence type="ECO:0000313" key="1">
    <source>
        <dbReference type="EMBL" id="TDE03460.1"/>
    </source>
</evidence>
<reference evidence="1 2" key="1">
    <citation type="submission" date="2019-03" db="EMBL/GenBank/DDBJ databases">
        <title>Flavobacterium TSA-D2 sp. nov., isolated from arctic soil.</title>
        <authorList>
            <person name="Chaudhary D.K."/>
        </authorList>
    </citation>
    <scope>NUCLEOTIDE SEQUENCE [LARGE SCALE GENOMIC DNA]</scope>
    <source>
        <strain evidence="1 2">TSA-D2</strain>
    </source>
</reference>
<comment type="caution">
    <text evidence="1">The sequence shown here is derived from an EMBL/GenBank/DDBJ whole genome shotgun (WGS) entry which is preliminary data.</text>
</comment>
<organism evidence="1 2">
    <name type="scientific">Flavobacterium hiemivividum</name>
    <dbReference type="NCBI Taxonomy" id="2541734"/>
    <lineage>
        <taxon>Bacteria</taxon>
        <taxon>Pseudomonadati</taxon>
        <taxon>Bacteroidota</taxon>
        <taxon>Flavobacteriia</taxon>
        <taxon>Flavobacteriales</taxon>
        <taxon>Flavobacteriaceae</taxon>
        <taxon>Flavobacterium</taxon>
    </lineage>
</organism>
<keyword evidence="2" id="KW-1185">Reference proteome</keyword>
<dbReference type="EMBL" id="SMFO01000007">
    <property type="protein sequence ID" value="TDE03460.1"/>
    <property type="molecule type" value="Genomic_DNA"/>
</dbReference>
<sequence length="330" mass="37890">MDLNIKLAIYCAFIFSVTSISFAQKKDSLSDKVTAYVADKFPATRVFNVEYNQISPYQYSSKLLGTNLPENKVENLYQIKINANINIIRKKNWMLGTAFNYRYLYATTEINAPNSSIKGNVENEYHYHSTSLNFTYFSKLFNKTVIYSNNLIVDGSEKHFERIKGLLTGTMILKANAQTKIMVGLVVNIDPSSQVPVFPTFTYEHKFKNNWVMDMVLPQRILMKKEVLGNGRISLGSELNINSFYLYAFTGNNDRKYEFRQAEINTGITYEHFLGGSFIATFKTGMKNIPNGRLFDKNETPRSYIFEVKPQATFYLNLGISFNPFAKNNK</sequence>
<dbReference type="AlphaFoldDB" id="A0A4R5CVH6"/>
<protein>
    <submittedName>
        <fullName evidence="1">Uncharacterized protein</fullName>
    </submittedName>
</protein>
<dbReference type="RefSeq" id="WP_132111119.1">
    <property type="nucleotide sequence ID" value="NZ_SMFO01000007.1"/>
</dbReference>
<gene>
    <name evidence="1" type="ORF">E0F98_10270</name>
</gene>
<dbReference type="Proteomes" id="UP000294597">
    <property type="component" value="Unassembled WGS sequence"/>
</dbReference>